<dbReference type="EMBL" id="CP001802">
    <property type="protein sequence ID" value="ACY19483.1"/>
    <property type="molecule type" value="Genomic_DNA"/>
</dbReference>
<dbReference type="KEGG" id="gbr:Gbro_0135"/>
<proteinExistence type="predicted"/>
<feature type="chain" id="PRO_5039228802" description="DUF3455 domain-containing protein" evidence="1">
    <location>
        <begin position="26"/>
        <end position="174"/>
    </location>
</feature>
<dbReference type="HOGENOM" id="CLU_1537937_0_0_11"/>
<evidence type="ECO:0000313" key="2">
    <source>
        <dbReference type="EMBL" id="ACY19483.1"/>
    </source>
</evidence>
<feature type="signal peptide" evidence="1">
    <location>
        <begin position="1"/>
        <end position="25"/>
    </location>
</feature>
<protein>
    <recommendedName>
        <fullName evidence="4">DUF3455 domain-containing protein</fullName>
    </recommendedName>
</protein>
<accession>D0LB52</accession>
<reference evidence="2 3" key="2">
    <citation type="journal article" date="2010" name="Stand. Genomic Sci.">
        <title>Complete genome sequence of Gordonia bronchialis type strain (3410).</title>
        <authorList>
            <person name="Ivanova N."/>
            <person name="Sikorski J."/>
            <person name="Jando M."/>
            <person name="Lapidus A."/>
            <person name="Nolan M."/>
            <person name="Lucas S."/>
            <person name="Del Rio T.G."/>
            <person name="Tice H."/>
            <person name="Copeland A."/>
            <person name="Cheng J.F."/>
            <person name="Chen F."/>
            <person name="Bruce D."/>
            <person name="Goodwin L."/>
            <person name="Pitluck S."/>
            <person name="Mavromatis K."/>
            <person name="Ovchinnikova G."/>
            <person name="Pati A."/>
            <person name="Chen A."/>
            <person name="Palaniappan K."/>
            <person name="Land M."/>
            <person name="Hauser L."/>
            <person name="Chang Y.J."/>
            <person name="Jeffries C.D."/>
            <person name="Chain P."/>
            <person name="Saunders E."/>
            <person name="Han C."/>
            <person name="Detter J.C."/>
            <person name="Brettin T."/>
            <person name="Rohde M."/>
            <person name="Goker M."/>
            <person name="Bristow J."/>
            <person name="Eisen J.A."/>
            <person name="Markowitz V."/>
            <person name="Hugenholtz P."/>
            <person name="Klenk H.P."/>
            <person name="Kyrpides N.C."/>
        </authorList>
    </citation>
    <scope>NUCLEOTIDE SEQUENCE [LARGE SCALE GENOMIC DNA]</scope>
    <source>
        <strain evidence="3">ATCC 25592 / DSM 43247 / BCRC 13721 / JCM 3198 / KCTC 3076 / NBRC 16047 / NCTC 10667</strain>
    </source>
</reference>
<gene>
    <name evidence="2" type="ordered locus">Gbro_0135</name>
</gene>
<keyword evidence="3" id="KW-1185">Reference proteome</keyword>
<dbReference type="STRING" id="526226.Gbro_0135"/>
<evidence type="ECO:0008006" key="4">
    <source>
        <dbReference type="Google" id="ProtNLM"/>
    </source>
</evidence>
<dbReference type="AlphaFoldDB" id="D0LB52"/>
<dbReference type="Proteomes" id="UP000001219">
    <property type="component" value="Chromosome"/>
</dbReference>
<organism evidence="2 3">
    <name type="scientific">Gordonia bronchialis (strain ATCC 25592 / DSM 43247 / BCRC 13721 / JCM 3198 / KCTC 3076 / NBRC 16047 / NCTC 10667)</name>
    <name type="common">Rhodococcus bronchialis</name>
    <dbReference type="NCBI Taxonomy" id="526226"/>
    <lineage>
        <taxon>Bacteria</taxon>
        <taxon>Bacillati</taxon>
        <taxon>Actinomycetota</taxon>
        <taxon>Actinomycetes</taxon>
        <taxon>Mycobacteriales</taxon>
        <taxon>Gordoniaceae</taxon>
        <taxon>Gordonia</taxon>
    </lineage>
</organism>
<sequence>MKRCLATLAAIVLAVVGLGTATAVAGADVQDRRGLAGKVISPPQARCDYMRNTSSGWLAVSTYPPTVYAAQGKRQSVIYRLLLADANTGKLLQTSNWSGAQSVTGNRPARWNGVGTLTGAWQGNYHLAFEVRFFQPGGKWQGTITSLQTRYQIFNQRIGPYGPTSSCVKLKNFG</sequence>
<keyword evidence="1" id="KW-0732">Signal</keyword>
<name>D0LB52_GORB4</name>
<evidence type="ECO:0000313" key="3">
    <source>
        <dbReference type="Proteomes" id="UP000001219"/>
    </source>
</evidence>
<evidence type="ECO:0000256" key="1">
    <source>
        <dbReference type="SAM" id="SignalP"/>
    </source>
</evidence>
<reference evidence="3" key="1">
    <citation type="submission" date="2009-10" db="EMBL/GenBank/DDBJ databases">
        <title>The complete chromosome of Gordonia bronchialis DSM 43247.</title>
        <authorList>
            <consortium name="US DOE Joint Genome Institute (JGI-PGF)"/>
            <person name="Lucas S."/>
            <person name="Copeland A."/>
            <person name="Lapidus A."/>
            <person name="Glavina del Rio T."/>
            <person name="Dalin E."/>
            <person name="Tice H."/>
            <person name="Bruce D."/>
            <person name="Goodwin L."/>
            <person name="Pitluck S."/>
            <person name="Kyrpides N."/>
            <person name="Mavromatis K."/>
            <person name="Ivanova N."/>
            <person name="Ovchinnikova G."/>
            <person name="Saunders E."/>
            <person name="Brettin T."/>
            <person name="Detter J.C."/>
            <person name="Han C."/>
            <person name="Larimer F."/>
            <person name="Land M."/>
            <person name="Hauser L."/>
            <person name="Markowitz V."/>
            <person name="Cheng J.-F."/>
            <person name="Hugenholtz P."/>
            <person name="Woyke T."/>
            <person name="Wu D."/>
            <person name="Jando M."/>
            <person name="Schneider S."/>
            <person name="Goeker M."/>
            <person name="Klenk H.-P."/>
            <person name="Eisen J.A."/>
        </authorList>
    </citation>
    <scope>NUCLEOTIDE SEQUENCE [LARGE SCALE GENOMIC DNA]</scope>
    <source>
        <strain evidence="3">ATCC 25592 / DSM 43247 / BCRC 13721 / JCM 3198 / KCTC 3076 / NBRC 16047 / NCTC 10667</strain>
    </source>
</reference>